<proteinExistence type="predicted"/>
<feature type="transmembrane region" description="Helical" evidence="2">
    <location>
        <begin position="118"/>
        <end position="136"/>
    </location>
</feature>
<keyword evidence="2" id="KW-0812">Transmembrane</keyword>
<name>A0AA87ZU27_FICCA</name>
<feature type="signal peptide" evidence="3">
    <location>
        <begin position="1"/>
        <end position="27"/>
    </location>
</feature>
<organism evidence="4 5">
    <name type="scientific">Ficus carica</name>
    <name type="common">Common fig</name>
    <dbReference type="NCBI Taxonomy" id="3494"/>
    <lineage>
        <taxon>Eukaryota</taxon>
        <taxon>Viridiplantae</taxon>
        <taxon>Streptophyta</taxon>
        <taxon>Embryophyta</taxon>
        <taxon>Tracheophyta</taxon>
        <taxon>Spermatophyta</taxon>
        <taxon>Magnoliopsida</taxon>
        <taxon>eudicotyledons</taxon>
        <taxon>Gunneridae</taxon>
        <taxon>Pentapetalae</taxon>
        <taxon>rosids</taxon>
        <taxon>fabids</taxon>
        <taxon>Rosales</taxon>
        <taxon>Moraceae</taxon>
        <taxon>Ficeae</taxon>
        <taxon>Ficus</taxon>
    </lineage>
</organism>
<gene>
    <name evidence="4" type="ORF">TIFTF001_007974</name>
</gene>
<keyword evidence="2" id="KW-0472">Membrane</keyword>
<feature type="chain" id="PRO_5041686343" evidence="3">
    <location>
        <begin position="28"/>
        <end position="137"/>
    </location>
</feature>
<keyword evidence="3" id="KW-0732">Signal</keyword>
<reference evidence="4" key="1">
    <citation type="submission" date="2023-07" db="EMBL/GenBank/DDBJ databases">
        <title>draft genome sequence of fig (Ficus carica).</title>
        <authorList>
            <person name="Takahashi T."/>
            <person name="Nishimura K."/>
        </authorList>
    </citation>
    <scope>NUCLEOTIDE SEQUENCE</scope>
</reference>
<protein>
    <submittedName>
        <fullName evidence="4">Uncharacterized protein</fullName>
    </submittedName>
</protein>
<evidence type="ECO:0000313" key="5">
    <source>
        <dbReference type="Proteomes" id="UP001187192"/>
    </source>
</evidence>
<dbReference type="EMBL" id="BTGU01000008">
    <property type="protein sequence ID" value="GMN38745.1"/>
    <property type="molecule type" value="Genomic_DNA"/>
</dbReference>
<dbReference type="Proteomes" id="UP001187192">
    <property type="component" value="Unassembled WGS sequence"/>
</dbReference>
<comment type="caution">
    <text evidence="4">The sequence shown here is derived from an EMBL/GenBank/DDBJ whole genome shotgun (WGS) entry which is preliminary data.</text>
</comment>
<sequence>MKNSKAAMLVCLLTAMVIFSSPNPVTGSGTRKLDETPSGGEKCSPCTQNPPPLPPPSPCPPPPSPPPPPKKPPSPPSPSSPYCPPPPAPFIYITGPPGELYPVDQDINYNGAAKSAPILAGLPILVACGLLGVLAFW</sequence>
<dbReference type="AlphaFoldDB" id="A0AA87ZU27"/>
<dbReference type="PANTHER" id="PTHR35094:SF1">
    <property type="entry name" value="PROTEIN, PUTATIVE-RELATED"/>
    <property type="match status" value="1"/>
</dbReference>
<feature type="region of interest" description="Disordered" evidence="1">
    <location>
        <begin position="21"/>
        <end position="81"/>
    </location>
</feature>
<evidence type="ECO:0000256" key="3">
    <source>
        <dbReference type="SAM" id="SignalP"/>
    </source>
</evidence>
<evidence type="ECO:0000313" key="4">
    <source>
        <dbReference type="EMBL" id="GMN38745.1"/>
    </source>
</evidence>
<dbReference type="PANTHER" id="PTHR35094">
    <property type="entry name" value="LEUCINE-RICH REPEAT EXTENSIN-LIKE PROTEIN 2"/>
    <property type="match status" value="1"/>
</dbReference>
<keyword evidence="5" id="KW-1185">Reference proteome</keyword>
<evidence type="ECO:0000256" key="2">
    <source>
        <dbReference type="SAM" id="Phobius"/>
    </source>
</evidence>
<keyword evidence="2" id="KW-1133">Transmembrane helix</keyword>
<accession>A0AA87ZU27</accession>
<feature type="compositionally biased region" description="Pro residues" evidence="1">
    <location>
        <begin position="48"/>
        <end position="81"/>
    </location>
</feature>
<evidence type="ECO:0000256" key="1">
    <source>
        <dbReference type="SAM" id="MobiDB-lite"/>
    </source>
</evidence>